<dbReference type="InterPro" id="IPR003367">
    <property type="entry name" value="Thrombospondin_3-like_rpt"/>
</dbReference>
<dbReference type="InterPro" id="IPR052969">
    <property type="entry name" value="Thr-specific_kinase-like"/>
</dbReference>
<evidence type="ECO:0000256" key="2">
    <source>
        <dbReference type="SAM" id="MobiDB-lite"/>
    </source>
</evidence>
<dbReference type="GO" id="GO:0007155">
    <property type="term" value="P:cell adhesion"/>
    <property type="evidence" value="ECO:0007669"/>
    <property type="project" value="InterPro"/>
</dbReference>
<keyword evidence="1" id="KW-0732">Signal</keyword>
<protein>
    <submittedName>
        <fullName evidence="4">VWA domain-containing protein</fullName>
    </submittedName>
</protein>
<feature type="domain" description="VWFA" evidence="3">
    <location>
        <begin position="342"/>
        <end position="542"/>
    </location>
</feature>
<evidence type="ECO:0000313" key="5">
    <source>
        <dbReference type="Proteomes" id="UP000274073"/>
    </source>
</evidence>
<reference evidence="4 5" key="1">
    <citation type="submission" date="2018-11" db="EMBL/GenBank/DDBJ databases">
        <title>Proposal to divide the Flavobacteriaceae and reorganize its genera based on Amino Acid Identity values calculated from whole genome sequences.</title>
        <authorList>
            <person name="Nicholson A.C."/>
            <person name="Gulvik C.A."/>
            <person name="Whitney A.M."/>
            <person name="Humrighouse B.W."/>
            <person name="Bell M."/>
            <person name="Holmes B."/>
            <person name="Steigerwalt A.G."/>
            <person name="Villarma A."/>
            <person name="Sheth M."/>
            <person name="Batra D."/>
            <person name="Pryor J."/>
            <person name="Bernardet J.-F."/>
            <person name="Hugo C."/>
            <person name="Kampfer P."/>
            <person name="Newman J."/>
            <person name="McQuiston J.R."/>
        </authorList>
    </citation>
    <scope>NUCLEOTIDE SEQUENCE [LARGE SCALE GENOMIC DNA]</scope>
    <source>
        <strain evidence="4 5">G0207</strain>
    </source>
</reference>
<dbReference type="SUPFAM" id="SSF53300">
    <property type="entry name" value="vWA-like"/>
    <property type="match status" value="1"/>
</dbReference>
<evidence type="ECO:0000259" key="3">
    <source>
        <dbReference type="PROSITE" id="PS50234"/>
    </source>
</evidence>
<dbReference type="InterPro" id="IPR028974">
    <property type="entry name" value="TSP_type-3_rpt"/>
</dbReference>
<dbReference type="EMBL" id="CP033915">
    <property type="protein sequence ID" value="AZA88742.1"/>
    <property type="molecule type" value="Genomic_DNA"/>
</dbReference>
<dbReference type="Gene3D" id="4.10.1080.10">
    <property type="entry name" value="TSP type-3 repeat"/>
    <property type="match status" value="1"/>
</dbReference>
<evidence type="ECO:0000256" key="1">
    <source>
        <dbReference type="ARBA" id="ARBA00022729"/>
    </source>
</evidence>
<dbReference type="InterPro" id="IPR002035">
    <property type="entry name" value="VWF_A"/>
</dbReference>
<dbReference type="AlphaFoldDB" id="A0AAD1DMJ1"/>
<proteinExistence type="predicted"/>
<organism evidence="4 5">
    <name type="scientific">Chryseobacterium shandongense</name>
    <dbReference type="NCBI Taxonomy" id="1493872"/>
    <lineage>
        <taxon>Bacteria</taxon>
        <taxon>Pseudomonadati</taxon>
        <taxon>Bacteroidota</taxon>
        <taxon>Flavobacteriia</taxon>
        <taxon>Flavobacteriales</taxon>
        <taxon>Weeksellaceae</taxon>
        <taxon>Chryseobacterium group</taxon>
        <taxon>Chryseobacterium</taxon>
    </lineage>
</organism>
<feature type="region of interest" description="Disordered" evidence="2">
    <location>
        <begin position="178"/>
        <end position="202"/>
    </location>
</feature>
<dbReference type="Gene3D" id="3.40.50.410">
    <property type="entry name" value="von Willebrand factor, type A domain"/>
    <property type="match status" value="1"/>
</dbReference>
<gene>
    <name evidence="4" type="ORF">EG349_19170</name>
</gene>
<dbReference type="SUPFAM" id="SSF103647">
    <property type="entry name" value="TSP type-3 repeat"/>
    <property type="match status" value="1"/>
</dbReference>
<dbReference type="GO" id="GO:0005737">
    <property type="term" value="C:cytoplasm"/>
    <property type="evidence" value="ECO:0007669"/>
    <property type="project" value="TreeGrafter"/>
</dbReference>
<dbReference type="InterPro" id="IPR036465">
    <property type="entry name" value="vWFA_dom_sf"/>
</dbReference>
<dbReference type="Proteomes" id="UP000274073">
    <property type="component" value="Chromosome"/>
</dbReference>
<feature type="compositionally biased region" description="Low complexity" evidence="2">
    <location>
        <begin position="179"/>
        <end position="189"/>
    </location>
</feature>
<dbReference type="Pfam" id="PF00092">
    <property type="entry name" value="VWA"/>
    <property type="match status" value="1"/>
</dbReference>
<dbReference type="PROSITE" id="PS50234">
    <property type="entry name" value="VWFA"/>
    <property type="match status" value="1"/>
</dbReference>
<dbReference type="InterPro" id="IPR026444">
    <property type="entry name" value="Secre_tail"/>
</dbReference>
<dbReference type="SMART" id="SM00327">
    <property type="entry name" value="VWA"/>
    <property type="match status" value="1"/>
</dbReference>
<dbReference type="Pfam" id="PF18962">
    <property type="entry name" value="Por_Secre_tail"/>
    <property type="match status" value="1"/>
</dbReference>
<dbReference type="PROSITE" id="PS51257">
    <property type="entry name" value="PROKAR_LIPOPROTEIN"/>
    <property type="match status" value="1"/>
</dbReference>
<accession>A0AAD1DMJ1</accession>
<dbReference type="NCBIfam" id="TIGR04183">
    <property type="entry name" value="Por_Secre_tail"/>
    <property type="match status" value="1"/>
</dbReference>
<feature type="compositionally biased region" description="Basic and acidic residues" evidence="2">
    <location>
        <begin position="192"/>
        <end position="202"/>
    </location>
</feature>
<dbReference type="Pfam" id="PF02412">
    <property type="entry name" value="TSP_3"/>
    <property type="match status" value="1"/>
</dbReference>
<feature type="compositionally biased region" description="Basic and acidic residues" evidence="2">
    <location>
        <begin position="46"/>
        <end position="63"/>
    </location>
</feature>
<dbReference type="GO" id="GO:0005509">
    <property type="term" value="F:calcium ion binding"/>
    <property type="evidence" value="ECO:0007669"/>
    <property type="project" value="InterPro"/>
</dbReference>
<evidence type="ECO:0000313" key="4">
    <source>
        <dbReference type="EMBL" id="AZA88742.1"/>
    </source>
</evidence>
<dbReference type="PANTHER" id="PTHR47763">
    <property type="entry name" value="ALPHA-PROTEIN KINASE VWKA"/>
    <property type="match status" value="1"/>
</dbReference>
<sequence>MQQRGVTIQIINMKKLGTTILALGLLIACKTKTAADQSKDTGNISIKKDKDQDGIKSRKDKCPEIAGPIENKGCPWPDMDGDDVPDKEDQCKEVSGPMENNGCPFPDTDGDTIIDKDDACPAVAGPAENNGCPWPDTDGDGILDKDDACPTVPGLPEYNGCPKPKAMVAMEVESSPRNSAAGAKLASAKKTGKSEAKGKKVKANEEFPDAGKLTAGEVNDFSKWNYWQDIAIPVLSEYKDQWKIFPDKRVSVQLVNKDKKPIIGKKLRLLNDKKEIIWEAVSDNKGNAELWIAPRTDNQSLSKKYFITDDKGKMLSAKVTLFKKEQNIITMDAPCLQKRNLDLAFVVDATGSMGDEISFLQAELLDVLRKVEKKLQNTTDVRYGSVFYRDHGDEYVTREFDFSDKAENMVNFIKKQNASGGGDTPEAVVEALDSSIDKLSWSKGNSTKIMFLILDASPHYSEENINKIYDKIRLAAKKGITIIPLAASDTDKETEYIMRTFALLTNGTYTFLTNHSGIGNNHIEPTTDSYEVEKLNDLFLRLILQRSTIPSCQKPSHNEFINKKIEVEIQNKVNPKVKIYPNPTRGLINIQSDKQLDELYVYDFSGKILIKKEKLPKGNNKIDITSYPQGLYLMRCRYGKHWDTFKIIKN</sequence>
<feature type="region of interest" description="Disordered" evidence="2">
    <location>
        <begin position="38"/>
        <end position="105"/>
    </location>
</feature>
<dbReference type="CDD" id="cd00198">
    <property type="entry name" value="vWFA"/>
    <property type="match status" value="1"/>
</dbReference>
<dbReference type="GO" id="GO:0004674">
    <property type="term" value="F:protein serine/threonine kinase activity"/>
    <property type="evidence" value="ECO:0007669"/>
    <property type="project" value="TreeGrafter"/>
</dbReference>
<dbReference type="PANTHER" id="PTHR47763:SF1">
    <property type="entry name" value="DUF659 DOMAIN-CONTAINING PROTEIN"/>
    <property type="match status" value="1"/>
</dbReference>
<name>A0AAD1DMJ1_9FLAO</name>